<name>A0A3B0SPV3_9ZZZZ</name>
<gene>
    <name evidence="1" type="ORF">MNBD_ALPHA01-1285</name>
</gene>
<evidence type="ECO:0000313" key="1">
    <source>
        <dbReference type="EMBL" id="VAW06490.1"/>
    </source>
</evidence>
<proteinExistence type="predicted"/>
<evidence type="ECO:0008006" key="2">
    <source>
        <dbReference type="Google" id="ProtNLM"/>
    </source>
</evidence>
<dbReference type="AlphaFoldDB" id="A0A3B0SPV3"/>
<accession>A0A3B0SPV3</accession>
<dbReference type="EMBL" id="UOEJ01000242">
    <property type="protein sequence ID" value="VAW06490.1"/>
    <property type="molecule type" value="Genomic_DNA"/>
</dbReference>
<reference evidence="1" key="1">
    <citation type="submission" date="2018-06" db="EMBL/GenBank/DDBJ databases">
        <authorList>
            <person name="Zhirakovskaya E."/>
        </authorList>
    </citation>
    <scope>NUCLEOTIDE SEQUENCE</scope>
</reference>
<protein>
    <recommendedName>
        <fullName evidence="2">PepSY domain-containing protein</fullName>
    </recommendedName>
</protein>
<organism evidence="1">
    <name type="scientific">hydrothermal vent metagenome</name>
    <dbReference type="NCBI Taxonomy" id="652676"/>
    <lineage>
        <taxon>unclassified sequences</taxon>
        <taxon>metagenomes</taxon>
        <taxon>ecological metagenomes</taxon>
    </lineage>
</organism>
<sequence>MTKATTLKAITLTAVIAVATSISGAAFAHDTTNKTDVAQKQINISKTNAKNLVNALLKREYGGNNFRARATKKIGDKWRVTIKNRTQTVATALVDEKTGNIHIK</sequence>